<evidence type="ECO:0000256" key="2">
    <source>
        <dbReference type="ARBA" id="ARBA00022475"/>
    </source>
</evidence>
<dbReference type="PANTHER" id="PTHR33885:SF3">
    <property type="entry name" value="PHAGE SHOCK PROTEIN C"/>
    <property type="match status" value="1"/>
</dbReference>
<dbReference type="OrthoDB" id="9815286at2"/>
<dbReference type="Proteomes" id="UP000199433">
    <property type="component" value="Unassembled WGS sequence"/>
</dbReference>
<evidence type="ECO:0000313" key="9">
    <source>
        <dbReference type="Proteomes" id="UP000199433"/>
    </source>
</evidence>
<keyword evidence="2" id="KW-1003">Cell membrane</keyword>
<keyword evidence="5 6" id="KW-0472">Membrane</keyword>
<evidence type="ECO:0000256" key="4">
    <source>
        <dbReference type="ARBA" id="ARBA00022989"/>
    </source>
</evidence>
<comment type="subcellular location">
    <subcellularLocation>
        <location evidence="1">Cell membrane</location>
        <topology evidence="1">Single-pass membrane protein</topology>
    </subcellularLocation>
</comment>
<protein>
    <submittedName>
        <fullName evidence="8">Phage shock protein C (PspC) family protein</fullName>
    </submittedName>
</protein>
<keyword evidence="4 6" id="KW-1133">Transmembrane helix</keyword>
<name>A0A1G8YIW1_9LACT</name>
<dbReference type="Pfam" id="PF04024">
    <property type="entry name" value="PspC"/>
    <property type="match status" value="1"/>
</dbReference>
<evidence type="ECO:0000256" key="3">
    <source>
        <dbReference type="ARBA" id="ARBA00022692"/>
    </source>
</evidence>
<keyword evidence="9" id="KW-1185">Reference proteome</keyword>
<evidence type="ECO:0000256" key="6">
    <source>
        <dbReference type="SAM" id="Phobius"/>
    </source>
</evidence>
<reference evidence="9" key="1">
    <citation type="submission" date="2016-10" db="EMBL/GenBank/DDBJ databases">
        <authorList>
            <person name="Varghese N."/>
            <person name="Submissions S."/>
        </authorList>
    </citation>
    <scope>NUCLEOTIDE SEQUENCE [LARGE SCALE GENOMIC DNA]</scope>
    <source>
        <strain evidence="9">DSM 19181</strain>
    </source>
</reference>
<dbReference type="EMBL" id="FNFK01000010">
    <property type="protein sequence ID" value="SDK02374.1"/>
    <property type="molecule type" value="Genomic_DNA"/>
</dbReference>
<dbReference type="InterPro" id="IPR052027">
    <property type="entry name" value="PspC"/>
</dbReference>
<keyword evidence="3 6" id="KW-0812">Transmembrane</keyword>
<dbReference type="AlphaFoldDB" id="A0A1G8YIW1"/>
<dbReference type="RefSeq" id="WP_091265713.1">
    <property type="nucleotide sequence ID" value="NZ_FNFK01000010.1"/>
</dbReference>
<proteinExistence type="predicted"/>
<dbReference type="PANTHER" id="PTHR33885">
    <property type="entry name" value="PHAGE SHOCK PROTEIN C"/>
    <property type="match status" value="1"/>
</dbReference>
<organism evidence="8 9">
    <name type="scientific">Alkalibacterium thalassium</name>
    <dbReference type="NCBI Taxonomy" id="426701"/>
    <lineage>
        <taxon>Bacteria</taxon>
        <taxon>Bacillati</taxon>
        <taxon>Bacillota</taxon>
        <taxon>Bacilli</taxon>
        <taxon>Lactobacillales</taxon>
        <taxon>Carnobacteriaceae</taxon>
        <taxon>Alkalibacterium</taxon>
    </lineage>
</organism>
<dbReference type="GO" id="GO:0005886">
    <property type="term" value="C:plasma membrane"/>
    <property type="evidence" value="ECO:0007669"/>
    <property type="project" value="UniProtKB-SubCell"/>
</dbReference>
<sequence>MNGNKLRKSSDDRVISGVCGGIAEFFGISSLAVRLIFLILPSNLLLYIILAMIMPEDY</sequence>
<evidence type="ECO:0000256" key="1">
    <source>
        <dbReference type="ARBA" id="ARBA00004162"/>
    </source>
</evidence>
<evidence type="ECO:0000256" key="5">
    <source>
        <dbReference type="ARBA" id="ARBA00023136"/>
    </source>
</evidence>
<gene>
    <name evidence="8" type="ORF">SAMN04488098_10103</name>
</gene>
<accession>A0A1G8YIW1</accession>
<feature type="transmembrane region" description="Helical" evidence="6">
    <location>
        <begin position="35"/>
        <end position="54"/>
    </location>
</feature>
<dbReference type="InterPro" id="IPR007168">
    <property type="entry name" value="Phageshock_PspC_N"/>
</dbReference>
<evidence type="ECO:0000313" key="8">
    <source>
        <dbReference type="EMBL" id="SDK02374.1"/>
    </source>
</evidence>
<evidence type="ECO:0000259" key="7">
    <source>
        <dbReference type="Pfam" id="PF04024"/>
    </source>
</evidence>
<dbReference type="STRING" id="426701.SAMN04488098_10103"/>
<feature type="domain" description="Phage shock protein PspC N-terminal" evidence="7">
    <location>
        <begin position="5"/>
        <end position="56"/>
    </location>
</feature>